<dbReference type="Proteomes" id="UP000252519">
    <property type="component" value="Unassembled WGS sequence"/>
</dbReference>
<sequence>MGDQMMEEQILVQKALVRESEGLHIKANDLQQRMNQKEDPREELNPTIKVSKEGCGAERRDSGPQGPGTTAFLQCHSKD</sequence>
<feature type="compositionally biased region" description="Basic and acidic residues" evidence="1">
    <location>
        <begin position="53"/>
        <end position="62"/>
    </location>
</feature>
<gene>
    <name evidence="2" type="ORF">ANCCAN_16406</name>
</gene>
<dbReference type="OrthoDB" id="2130750at2759"/>
<comment type="caution">
    <text evidence="2">The sequence shown here is derived from an EMBL/GenBank/DDBJ whole genome shotgun (WGS) entry which is preliminary data.</text>
</comment>
<dbReference type="EMBL" id="JOJR01000449">
    <property type="protein sequence ID" value="RCN37704.1"/>
    <property type="molecule type" value="Genomic_DNA"/>
</dbReference>
<reference evidence="2 3" key="1">
    <citation type="submission" date="2014-10" db="EMBL/GenBank/DDBJ databases">
        <title>Draft genome of the hookworm Ancylostoma caninum.</title>
        <authorList>
            <person name="Mitreva M."/>
        </authorList>
    </citation>
    <scope>NUCLEOTIDE SEQUENCE [LARGE SCALE GENOMIC DNA]</scope>
    <source>
        <strain evidence="2 3">Baltimore</strain>
    </source>
</reference>
<evidence type="ECO:0000256" key="1">
    <source>
        <dbReference type="SAM" id="MobiDB-lite"/>
    </source>
</evidence>
<proteinExistence type="predicted"/>
<accession>A0A368FZU3</accession>
<keyword evidence="3" id="KW-1185">Reference proteome</keyword>
<name>A0A368FZU3_ANCCA</name>
<dbReference type="AlphaFoldDB" id="A0A368FZU3"/>
<feature type="region of interest" description="Disordered" evidence="1">
    <location>
        <begin position="53"/>
        <end position="79"/>
    </location>
</feature>
<evidence type="ECO:0000313" key="3">
    <source>
        <dbReference type="Proteomes" id="UP000252519"/>
    </source>
</evidence>
<protein>
    <submittedName>
        <fullName evidence="2">Uncharacterized protein</fullName>
    </submittedName>
</protein>
<evidence type="ECO:0000313" key="2">
    <source>
        <dbReference type="EMBL" id="RCN37704.1"/>
    </source>
</evidence>
<organism evidence="2 3">
    <name type="scientific">Ancylostoma caninum</name>
    <name type="common">Dog hookworm</name>
    <dbReference type="NCBI Taxonomy" id="29170"/>
    <lineage>
        <taxon>Eukaryota</taxon>
        <taxon>Metazoa</taxon>
        <taxon>Ecdysozoa</taxon>
        <taxon>Nematoda</taxon>
        <taxon>Chromadorea</taxon>
        <taxon>Rhabditida</taxon>
        <taxon>Rhabditina</taxon>
        <taxon>Rhabditomorpha</taxon>
        <taxon>Strongyloidea</taxon>
        <taxon>Ancylostomatidae</taxon>
        <taxon>Ancylostomatinae</taxon>
        <taxon>Ancylostoma</taxon>
    </lineage>
</organism>